<evidence type="ECO:0000256" key="1">
    <source>
        <dbReference type="ARBA" id="ARBA00001917"/>
    </source>
</evidence>
<dbReference type="PATRIC" id="fig|540747.5.peg.3594"/>
<dbReference type="PANTHER" id="PTHR43303:SF4">
    <property type="entry name" value="NADPH DEHYDROGENASE C23G7.10C-RELATED"/>
    <property type="match status" value="1"/>
</dbReference>
<evidence type="ECO:0000256" key="4">
    <source>
        <dbReference type="ARBA" id="ARBA00022857"/>
    </source>
</evidence>
<comment type="caution">
    <text evidence="7">The sequence shown here is derived from an EMBL/GenBank/DDBJ whole genome shotgun (WGS) entry which is preliminary data.</text>
</comment>
<dbReference type="PANTHER" id="PTHR43303">
    <property type="entry name" value="NADPH DEHYDROGENASE C23G7.10C-RELATED"/>
    <property type="match status" value="1"/>
</dbReference>
<organism evidence="7 8">
    <name type="scientific">Roseovarius indicus</name>
    <dbReference type="NCBI Taxonomy" id="540747"/>
    <lineage>
        <taxon>Bacteria</taxon>
        <taxon>Pseudomonadati</taxon>
        <taxon>Pseudomonadota</taxon>
        <taxon>Alphaproteobacteria</taxon>
        <taxon>Rhodobacterales</taxon>
        <taxon>Roseobacteraceae</taxon>
        <taxon>Roseovarius</taxon>
    </lineage>
</organism>
<dbReference type="InterPro" id="IPR044152">
    <property type="entry name" value="YqjM-like"/>
</dbReference>
<dbReference type="GO" id="GO:0050661">
    <property type="term" value="F:NADP binding"/>
    <property type="evidence" value="ECO:0007669"/>
    <property type="project" value="InterPro"/>
</dbReference>
<keyword evidence="5" id="KW-0560">Oxidoreductase</keyword>
<comment type="cofactor">
    <cofactor evidence="1">
        <name>FMN</name>
        <dbReference type="ChEBI" id="CHEBI:58210"/>
    </cofactor>
</comment>
<dbReference type="Proteomes" id="UP000051401">
    <property type="component" value="Unassembled WGS sequence"/>
</dbReference>
<protein>
    <recommendedName>
        <fullName evidence="6">NADH:flavin oxidoreductase/NADH oxidase N-terminal domain-containing protein</fullName>
    </recommendedName>
</protein>
<dbReference type="SUPFAM" id="SSF51395">
    <property type="entry name" value="FMN-linked oxidoreductases"/>
    <property type="match status" value="1"/>
</dbReference>
<dbReference type="InterPro" id="IPR013785">
    <property type="entry name" value="Aldolase_TIM"/>
</dbReference>
<dbReference type="Pfam" id="PF00724">
    <property type="entry name" value="Oxidored_FMN"/>
    <property type="match status" value="1"/>
</dbReference>
<dbReference type="STRING" id="540747.SAMN04488031_104380"/>
<dbReference type="AlphaFoldDB" id="A0A0T5PBR3"/>
<keyword evidence="3" id="KW-0288">FMN</keyword>
<dbReference type="Gene3D" id="3.20.20.70">
    <property type="entry name" value="Aldolase class I"/>
    <property type="match status" value="1"/>
</dbReference>
<evidence type="ECO:0000256" key="2">
    <source>
        <dbReference type="ARBA" id="ARBA00022630"/>
    </source>
</evidence>
<dbReference type="InterPro" id="IPR001155">
    <property type="entry name" value="OxRdtase_FMN_N"/>
</dbReference>
<dbReference type="OrthoDB" id="9784632at2"/>
<sequence>MLFEPLQLRGVTLPNRIAVSPMQVYMADAKGMANDWHLHHLGKFATGGAGLVFTEGLIVDPVGRSTYSDCGIWTDAQIPPLRRITDFLRAQGAVPAAQLHHAGAKAARRRAWEGFSALDDEDAAKGEPPWQPVGVSEARTLAKYHAPRAMTDEEVAAIPETFAQAARRADTAGFDVVELHGAHGYLIHSFLSPVSNTRGAPYGGSPEARMKLALDVAEAVREVWPARKPLFVRLSCVDGVEGGLCIEDSVRLAHELKARGVDVIDCSSGGIRSATSSSSSGPPKPGFQVPYADQIRREADLATMAVGLILKAQQAEDILRNGDADIIALGRAVLEDPNWGLRAAHELGLDPNRDRWPNPYAWAVRALDAARDAG</sequence>
<gene>
    <name evidence="7" type="ORF">XM52_06175</name>
</gene>
<dbReference type="GO" id="GO:0003959">
    <property type="term" value="F:NADPH dehydrogenase activity"/>
    <property type="evidence" value="ECO:0007669"/>
    <property type="project" value="InterPro"/>
</dbReference>
<keyword evidence="2" id="KW-0285">Flavoprotein</keyword>
<evidence type="ECO:0000259" key="6">
    <source>
        <dbReference type="Pfam" id="PF00724"/>
    </source>
</evidence>
<feature type="domain" description="NADH:flavin oxidoreductase/NADH oxidase N-terminal" evidence="6">
    <location>
        <begin position="2"/>
        <end position="347"/>
    </location>
</feature>
<keyword evidence="4" id="KW-0521">NADP</keyword>
<reference evidence="7 8" key="1">
    <citation type="submission" date="2015-04" db="EMBL/GenBank/DDBJ databases">
        <title>The draft genome sequence of Roseovarius indicus B108T.</title>
        <authorList>
            <person name="Li G."/>
            <person name="Lai Q."/>
            <person name="Shao Z."/>
            <person name="Yan P."/>
        </authorList>
    </citation>
    <scope>NUCLEOTIDE SEQUENCE [LARGE SCALE GENOMIC DNA]</scope>
    <source>
        <strain evidence="7 8">B108</strain>
    </source>
</reference>
<dbReference type="GO" id="GO:0010181">
    <property type="term" value="F:FMN binding"/>
    <property type="evidence" value="ECO:0007669"/>
    <property type="project" value="InterPro"/>
</dbReference>
<proteinExistence type="predicted"/>
<evidence type="ECO:0000256" key="3">
    <source>
        <dbReference type="ARBA" id="ARBA00022643"/>
    </source>
</evidence>
<evidence type="ECO:0000313" key="8">
    <source>
        <dbReference type="Proteomes" id="UP000051401"/>
    </source>
</evidence>
<accession>A0A0T5PBR3</accession>
<name>A0A0T5PBR3_9RHOB</name>
<dbReference type="EMBL" id="LAXI01000003">
    <property type="protein sequence ID" value="KRS18699.1"/>
    <property type="molecule type" value="Genomic_DNA"/>
</dbReference>
<evidence type="ECO:0000256" key="5">
    <source>
        <dbReference type="ARBA" id="ARBA00023002"/>
    </source>
</evidence>
<evidence type="ECO:0000313" key="7">
    <source>
        <dbReference type="EMBL" id="KRS18699.1"/>
    </source>
</evidence>
<keyword evidence="8" id="KW-1185">Reference proteome</keyword>
<dbReference type="CDD" id="cd02932">
    <property type="entry name" value="OYE_YqiM_FMN"/>
    <property type="match status" value="1"/>
</dbReference>